<accession>A0A366DZ65</accession>
<evidence type="ECO:0000313" key="1">
    <source>
        <dbReference type="EMBL" id="RBO95362.1"/>
    </source>
</evidence>
<reference evidence="1 2" key="1">
    <citation type="submission" date="2018-06" db="EMBL/GenBank/DDBJ databases">
        <title>Genomic Encyclopedia of Type Strains, Phase IV (KMG-IV): sequencing the most valuable type-strain genomes for metagenomic binning, comparative biology and taxonomic classification.</title>
        <authorList>
            <person name="Goeker M."/>
        </authorList>
    </citation>
    <scope>NUCLEOTIDE SEQUENCE [LARGE SCALE GENOMIC DNA]</scope>
    <source>
        <strain evidence="1 2">DSM 15140</strain>
    </source>
</reference>
<dbReference type="AlphaFoldDB" id="A0A366DZ65"/>
<protein>
    <submittedName>
        <fullName evidence="1">Uncharacterized protein</fullName>
    </submittedName>
</protein>
<dbReference type="InterPro" id="IPR047670">
    <property type="entry name" value="YfjT-like"/>
</dbReference>
<dbReference type="RefSeq" id="WP_170126207.1">
    <property type="nucleotide sequence ID" value="NZ_BAABQN010000012.1"/>
</dbReference>
<dbReference type="Proteomes" id="UP000252254">
    <property type="component" value="Unassembled WGS sequence"/>
</dbReference>
<dbReference type="NCBIfam" id="NF040878">
    <property type="entry name" value="SE1561_fam"/>
    <property type="match status" value="1"/>
</dbReference>
<sequence length="53" mass="6148">MEQEAKITHLKAQLQTFLDQLDQLDPSKTSIEDIDHLLDIIEEMESALHEKTN</sequence>
<dbReference type="STRING" id="200904.GCA_900168775_02845"/>
<evidence type="ECO:0000313" key="2">
    <source>
        <dbReference type="Proteomes" id="UP000252254"/>
    </source>
</evidence>
<dbReference type="EMBL" id="QNRI01000008">
    <property type="protein sequence ID" value="RBO95362.1"/>
    <property type="molecule type" value="Genomic_DNA"/>
</dbReference>
<comment type="caution">
    <text evidence="1">The sequence shown here is derived from an EMBL/GenBank/DDBJ whole genome shotgun (WGS) entry which is preliminary data.</text>
</comment>
<proteinExistence type="predicted"/>
<keyword evidence="2" id="KW-1185">Reference proteome</keyword>
<gene>
    <name evidence="1" type="ORF">DES48_10872</name>
</gene>
<name>A0A366DZ65_9BACI</name>
<organism evidence="1 2">
    <name type="scientific">Paraliobacillus ryukyuensis</name>
    <dbReference type="NCBI Taxonomy" id="200904"/>
    <lineage>
        <taxon>Bacteria</taxon>
        <taxon>Bacillati</taxon>
        <taxon>Bacillota</taxon>
        <taxon>Bacilli</taxon>
        <taxon>Bacillales</taxon>
        <taxon>Bacillaceae</taxon>
        <taxon>Paraliobacillus</taxon>
    </lineage>
</organism>